<dbReference type="AlphaFoldDB" id="A0A0V1H863"/>
<name>A0A0V1H863_9BILA</name>
<evidence type="ECO:0008006" key="3">
    <source>
        <dbReference type="Google" id="ProtNLM"/>
    </source>
</evidence>
<reference evidence="1 2" key="1">
    <citation type="submission" date="2015-01" db="EMBL/GenBank/DDBJ databases">
        <title>Evolution of Trichinella species and genotypes.</title>
        <authorList>
            <person name="Korhonen P.K."/>
            <person name="Edoardo P."/>
            <person name="Giuseppe L.R."/>
            <person name="Gasser R.B."/>
        </authorList>
    </citation>
    <scope>NUCLEOTIDE SEQUENCE [LARGE SCALE GENOMIC DNA]</scope>
    <source>
        <strain evidence="1">ISS1029</strain>
    </source>
</reference>
<dbReference type="EMBL" id="JYDP01000117">
    <property type="protein sequence ID" value="KRZ06546.1"/>
    <property type="molecule type" value="Genomic_DNA"/>
</dbReference>
<organism evidence="1 2">
    <name type="scientific">Trichinella zimbabwensis</name>
    <dbReference type="NCBI Taxonomy" id="268475"/>
    <lineage>
        <taxon>Eukaryota</taxon>
        <taxon>Metazoa</taxon>
        <taxon>Ecdysozoa</taxon>
        <taxon>Nematoda</taxon>
        <taxon>Enoplea</taxon>
        <taxon>Dorylaimia</taxon>
        <taxon>Trichinellida</taxon>
        <taxon>Trichinellidae</taxon>
        <taxon>Trichinella</taxon>
    </lineage>
</organism>
<gene>
    <name evidence="1" type="ORF">T11_3752</name>
</gene>
<keyword evidence="2" id="KW-1185">Reference proteome</keyword>
<comment type="caution">
    <text evidence="1">The sequence shown here is derived from an EMBL/GenBank/DDBJ whole genome shotgun (WGS) entry which is preliminary data.</text>
</comment>
<accession>A0A0V1H863</accession>
<sequence length="131" mass="14850">MDLPVYKPSRHMLWLSQARGCETAKRYPLQALTMPRFPKDLRDTEDHLWLLGLAEDERADKKEVHIVISMDSYHRFLGIGIRKGGLSDPVAVKTVLGCIVCVPVVSRNQCSAVKAFHTSVEQSIDNTLERF</sequence>
<proteinExistence type="predicted"/>
<dbReference type="Proteomes" id="UP000055024">
    <property type="component" value="Unassembled WGS sequence"/>
</dbReference>
<evidence type="ECO:0000313" key="2">
    <source>
        <dbReference type="Proteomes" id="UP000055024"/>
    </source>
</evidence>
<protein>
    <recommendedName>
        <fullName evidence="3">Peptidase aspartic putative domain-containing protein</fullName>
    </recommendedName>
</protein>
<dbReference type="OrthoDB" id="10589415at2759"/>
<evidence type="ECO:0000313" key="1">
    <source>
        <dbReference type="EMBL" id="KRZ06546.1"/>
    </source>
</evidence>